<sequence length="252" mass="27795">MKQHTILAIYAFSVILLTVWCSIFFIQDCAFAMNIVINKDFVDMNWSDGEISSETTKDCIVGNGLLKKENRDLSFFNKINVNGTFDVNIGLQKKQSVEILCDENLLSQISTRVSDGGLHINTIKSVCPKSGLTINIFLPNLESLNCSGTNGIVVENMNNDHFFLKLDGANDVRISGKTHQFNIEILGVGDLHANRLQAEAVTIESQGSSDAYVYASKRLQVTLMGAGDIYYYGEPLQIDSRIEGVGDLINGE</sequence>
<proteinExistence type="predicted"/>
<dbReference type="InterPro" id="IPR021255">
    <property type="entry name" value="DUF2807"/>
</dbReference>
<keyword evidence="1" id="KW-1133">Transmembrane helix</keyword>
<protein>
    <submittedName>
        <fullName evidence="3">Putative auto-transporter adhesin, head GIN domain</fullName>
    </submittedName>
</protein>
<organism evidence="3 4">
    <name type="scientific">Desulfobacula phenolica</name>
    <dbReference type="NCBI Taxonomy" id="90732"/>
    <lineage>
        <taxon>Bacteria</taxon>
        <taxon>Pseudomonadati</taxon>
        <taxon>Thermodesulfobacteriota</taxon>
        <taxon>Desulfobacteria</taxon>
        <taxon>Desulfobacterales</taxon>
        <taxon>Desulfobacteraceae</taxon>
        <taxon>Desulfobacula</taxon>
    </lineage>
</organism>
<keyword evidence="4" id="KW-1185">Reference proteome</keyword>
<dbReference type="Gene3D" id="2.160.20.120">
    <property type="match status" value="1"/>
</dbReference>
<evidence type="ECO:0000259" key="2">
    <source>
        <dbReference type="Pfam" id="PF10988"/>
    </source>
</evidence>
<feature type="transmembrane region" description="Helical" evidence="1">
    <location>
        <begin position="7"/>
        <end position="26"/>
    </location>
</feature>
<evidence type="ECO:0000256" key="1">
    <source>
        <dbReference type="SAM" id="Phobius"/>
    </source>
</evidence>
<name>A0A1H2HV53_9BACT</name>
<evidence type="ECO:0000313" key="3">
    <source>
        <dbReference type="EMBL" id="SDU35616.1"/>
    </source>
</evidence>
<dbReference type="EMBL" id="FNLL01000007">
    <property type="protein sequence ID" value="SDU35616.1"/>
    <property type="molecule type" value="Genomic_DNA"/>
</dbReference>
<dbReference type="RefSeq" id="WP_092234725.1">
    <property type="nucleotide sequence ID" value="NZ_FNLL01000007.1"/>
</dbReference>
<dbReference type="Proteomes" id="UP000199608">
    <property type="component" value="Unassembled WGS sequence"/>
</dbReference>
<dbReference type="AlphaFoldDB" id="A0A1H2HV53"/>
<reference evidence="4" key="1">
    <citation type="submission" date="2016-10" db="EMBL/GenBank/DDBJ databases">
        <authorList>
            <person name="Varghese N."/>
            <person name="Submissions S."/>
        </authorList>
    </citation>
    <scope>NUCLEOTIDE SEQUENCE [LARGE SCALE GENOMIC DNA]</scope>
    <source>
        <strain evidence="4">DSM 3384</strain>
    </source>
</reference>
<keyword evidence="1" id="KW-0472">Membrane</keyword>
<evidence type="ECO:0000313" key="4">
    <source>
        <dbReference type="Proteomes" id="UP000199608"/>
    </source>
</evidence>
<feature type="domain" description="Putative auto-transporter adhesin head GIN" evidence="2">
    <location>
        <begin position="76"/>
        <end position="235"/>
    </location>
</feature>
<dbReference type="Pfam" id="PF10988">
    <property type="entry name" value="DUF2807"/>
    <property type="match status" value="1"/>
</dbReference>
<gene>
    <name evidence="3" type="ORF">SAMN04487931_10759</name>
</gene>
<keyword evidence="1" id="KW-0812">Transmembrane</keyword>
<accession>A0A1H2HV53</accession>